<reference evidence="1" key="1">
    <citation type="submission" date="2016-11" db="EMBL/GenBank/DDBJ databases">
        <title>Four genes, including three tyrosine recombinases, are essential for the mobilization of a new type of genomic island widespread in Proteobacteria.</title>
        <authorList>
            <person name="Bardaji L."/>
            <person name="Echeverria M."/>
            <person name="Rodriguez-Palenzuela P."/>
            <person name="Martinez P."/>
            <person name="Murillo J."/>
        </authorList>
    </citation>
    <scope>NUCLEOTIDE SEQUENCE</scope>
    <source>
        <strain evidence="1">CYL314</strain>
    </source>
</reference>
<protein>
    <submittedName>
        <fullName evidence="1">Uncharacterized protein</fullName>
    </submittedName>
</protein>
<sequence>MDSEQKIERWNAKWMIVAGRAVCNGCLESQALEDCKTPFSHAHACEVCDEKSKHPRIELHAILDSARG</sequence>
<accession>A0A2K4NR77</accession>
<organism evidence="1">
    <name type="scientific">Pseudomonas savastanoi pv. phaseolicola</name>
    <name type="common">Pseudomonas syringae pv. phaseolicola</name>
    <dbReference type="NCBI Taxonomy" id="319"/>
    <lineage>
        <taxon>Bacteria</taxon>
        <taxon>Pseudomonadati</taxon>
        <taxon>Pseudomonadota</taxon>
        <taxon>Gammaproteobacteria</taxon>
        <taxon>Pseudomonadales</taxon>
        <taxon>Pseudomonadaceae</taxon>
        <taxon>Pseudomonas</taxon>
    </lineage>
</organism>
<name>A0A2K4NR77_PSESH</name>
<dbReference type="AlphaFoldDB" id="A0A2K4NR77"/>
<dbReference type="EMBL" id="LT671994">
    <property type="protein sequence ID" value="SIO73958.1"/>
    <property type="molecule type" value="Genomic_DNA"/>
</dbReference>
<evidence type="ECO:0000313" key="1">
    <source>
        <dbReference type="EMBL" id="SIO73958.1"/>
    </source>
</evidence>
<proteinExistence type="predicted"/>